<keyword evidence="2" id="KW-1133">Transmembrane helix</keyword>
<feature type="compositionally biased region" description="Polar residues" evidence="1">
    <location>
        <begin position="231"/>
        <end position="245"/>
    </location>
</feature>
<keyword evidence="2" id="KW-0812">Transmembrane</keyword>
<keyword evidence="2" id="KW-0472">Membrane</keyword>
<feature type="transmembrane region" description="Helical" evidence="2">
    <location>
        <begin position="32"/>
        <end position="52"/>
    </location>
</feature>
<reference evidence="3" key="1">
    <citation type="submission" date="2022-01" db="EMBL/GenBank/DDBJ databases">
        <authorList>
            <person name="Braso-Vives M."/>
        </authorList>
    </citation>
    <scope>NUCLEOTIDE SEQUENCE</scope>
</reference>
<name>A0A8K0AE85_BRALA</name>
<dbReference type="Proteomes" id="UP000838412">
    <property type="component" value="Chromosome 9"/>
</dbReference>
<sequence length="245" mass="26273">MADPRAGAVGSDERAGDDNPWYRSPCRHRMRYVFCAFFPVAFALVLWGGMTFAGSQQTNSSESIILLALGFLFLLLWMAAVGHYDYSQRRYGVPVKYCTLVNEGSEENSFKSTVRILAPFAILGHAQEDASPAEGSSTDGRGGPTGQAATPGGSEEGRGGRYRPWCTDTSGVEGSHAVQTGVGFSEIIVREESGVGVQQAAFHAAGQSEDRMDVRISTAHGSPPPYEQATAKWTSEDNSVYASVC</sequence>
<evidence type="ECO:0000313" key="4">
    <source>
        <dbReference type="Proteomes" id="UP000838412"/>
    </source>
</evidence>
<proteinExistence type="predicted"/>
<dbReference type="AlphaFoldDB" id="A0A8K0AE85"/>
<feature type="region of interest" description="Disordered" evidence="1">
    <location>
        <begin position="128"/>
        <end position="174"/>
    </location>
</feature>
<feature type="transmembrane region" description="Helical" evidence="2">
    <location>
        <begin position="64"/>
        <end position="84"/>
    </location>
</feature>
<accession>A0A8K0AE85</accession>
<keyword evidence="4" id="KW-1185">Reference proteome</keyword>
<organism evidence="3 4">
    <name type="scientific">Branchiostoma lanceolatum</name>
    <name type="common">Common lancelet</name>
    <name type="synonym">Amphioxus lanceolatum</name>
    <dbReference type="NCBI Taxonomy" id="7740"/>
    <lineage>
        <taxon>Eukaryota</taxon>
        <taxon>Metazoa</taxon>
        <taxon>Chordata</taxon>
        <taxon>Cephalochordata</taxon>
        <taxon>Leptocardii</taxon>
        <taxon>Amphioxiformes</taxon>
        <taxon>Branchiostomatidae</taxon>
        <taxon>Branchiostoma</taxon>
    </lineage>
</organism>
<dbReference type="EMBL" id="OV696694">
    <property type="protein sequence ID" value="CAH1273725.1"/>
    <property type="molecule type" value="Genomic_DNA"/>
</dbReference>
<dbReference type="OrthoDB" id="9998903at2759"/>
<protein>
    <submittedName>
        <fullName evidence="3">Hypp5189 protein</fullName>
    </submittedName>
</protein>
<evidence type="ECO:0000256" key="2">
    <source>
        <dbReference type="SAM" id="Phobius"/>
    </source>
</evidence>
<evidence type="ECO:0000313" key="3">
    <source>
        <dbReference type="EMBL" id="CAH1273725.1"/>
    </source>
</evidence>
<gene>
    <name evidence="3" type="primary">Hypp5189</name>
    <name evidence="3" type="ORF">BLAG_LOCUS24978</name>
</gene>
<evidence type="ECO:0000256" key="1">
    <source>
        <dbReference type="SAM" id="MobiDB-lite"/>
    </source>
</evidence>
<feature type="region of interest" description="Disordered" evidence="1">
    <location>
        <begin position="216"/>
        <end position="245"/>
    </location>
</feature>